<evidence type="ECO:0000256" key="1">
    <source>
        <dbReference type="SAM" id="Phobius"/>
    </source>
</evidence>
<gene>
    <name evidence="2" type="ORF">SAMN05216180_2192</name>
</gene>
<keyword evidence="1" id="KW-0812">Transmembrane</keyword>
<protein>
    <submittedName>
        <fullName evidence="2">Uncharacterized protein</fullName>
    </submittedName>
</protein>
<name>A0A1H8CKI4_9FIRM</name>
<keyword evidence="1" id="KW-0472">Membrane</keyword>
<feature type="transmembrane region" description="Helical" evidence="1">
    <location>
        <begin position="20"/>
        <end position="42"/>
    </location>
</feature>
<dbReference type="AlphaFoldDB" id="A0A1H8CKI4"/>
<evidence type="ECO:0000313" key="3">
    <source>
        <dbReference type="Proteomes" id="UP000199158"/>
    </source>
</evidence>
<keyword evidence="3" id="KW-1185">Reference proteome</keyword>
<proteinExistence type="predicted"/>
<dbReference type="RefSeq" id="WP_092754958.1">
    <property type="nucleotide sequence ID" value="NZ_FOCG01000002.1"/>
</dbReference>
<organism evidence="2 3">
    <name type="scientific">Hydrogenoanaerobacterium saccharovorans</name>
    <dbReference type="NCBI Taxonomy" id="474960"/>
    <lineage>
        <taxon>Bacteria</taxon>
        <taxon>Bacillati</taxon>
        <taxon>Bacillota</taxon>
        <taxon>Clostridia</taxon>
        <taxon>Eubacteriales</taxon>
        <taxon>Oscillospiraceae</taxon>
        <taxon>Hydrogenoanaerobacterium</taxon>
    </lineage>
</organism>
<keyword evidence="1" id="KW-1133">Transmembrane helix</keyword>
<evidence type="ECO:0000313" key="2">
    <source>
        <dbReference type="EMBL" id="SEM95496.1"/>
    </source>
</evidence>
<sequence length="182" mass="19915">MTSFGTSQQNTQKSSTSALTAAVGVLLAVAILVTGTSLAGALKDKGGELVAAQVFQQEKMQLSGSKNKLLRRKTVSLLEHYVFAFADAAINFDTVPQLNSKVFFKIATSMPDDVEPLGIVFDHYDIILTCRAQKAESPEMFFRRLQAVELFESVIQYPVTQQEQGYVFQITCSPHSSEGSLI</sequence>
<dbReference type="Proteomes" id="UP000199158">
    <property type="component" value="Unassembled WGS sequence"/>
</dbReference>
<dbReference type="STRING" id="474960.SAMN05216180_2192"/>
<reference evidence="2 3" key="1">
    <citation type="submission" date="2016-10" db="EMBL/GenBank/DDBJ databases">
        <authorList>
            <person name="de Groot N.N."/>
        </authorList>
    </citation>
    <scope>NUCLEOTIDE SEQUENCE [LARGE SCALE GENOMIC DNA]</scope>
    <source>
        <strain evidence="2 3">CGMCC 1.5070</strain>
    </source>
</reference>
<accession>A0A1H8CKI4</accession>
<dbReference type="EMBL" id="FOCG01000002">
    <property type="protein sequence ID" value="SEM95496.1"/>
    <property type="molecule type" value="Genomic_DNA"/>
</dbReference>